<evidence type="ECO:0000313" key="3">
    <source>
        <dbReference type="EMBL" id="KAK7418420.1"/>
    </source>
</evidence>
<reference evidence="3 4" key="1">
    <citation type="journal article" date="2025" name="Microbiol. Resour. Announc.">
        <title>Draft genome sequences for Neonectria magnoliae and Neonectria punicea, canker pathogens of Liriodendron tulipifera and Acer saccharum in West Virginia.</title>
        <authorList>
            <person name="Petronek H.M."/>
            <person name="Kasson M.T."/>
            <person name="Metheny A.M."/>
            <person name="Stauder C.M."/>
            <person name="Lovett B."/>
            <person name="Lynch S.C."/>
            <person name="Garnas J.R."/>
            <person name="Kasson L.R."/>
            <person name="Stajich J.E."/>
        </authorList>
    </citation>
    <scope>NUCLEOTIDE SEQUENCE [LARGE SCALE GENOMIC DNA]</scope>
    <source>
        <strain evidence="3 4">NRRL 64651</strain>
    </source>
</reference>
<feature type="transmembrane region" description="Helical" evidence="2">
    <location>
        <begin position="1287"/>
        <end position="1306"/>
    </location>
</feature>
<organism evidence="3 4">
    <name type="scientific">Neonectria magnoliae</name>
    <dbReference type="NCBI Taxonomy" id="2732573"/>
    <lineage>
        <taxon>Eukaryota</taxon>
        <taxon>Fungi</taxon>
        <taxon>Dikarya</taxon>
        <taxon>Ascomycota</taxon>
        <taxon>Pezizomycotina</taxon>
        <taxon>Sordariomycetes</taxon>
        <taxon>Hypocreomycetidae</taxon>
        <taxon>Hypocreales</taxon>
        <taxon>Nectriaceae</taxon>
        <taxon>Neonectria</taxon>
    </lineage>
</organism>
<feature type="transmembrane region" description="Helical" evidence="2">
    <location>
        <begin position="872"/>
        <end position="890"/>
    </location>
</feature>
<proteinExistence type="predicted"/>
<feature type="transmembrane region" description="Helical" evidence="2">
    <location>
        <begin position="45"/>
        <end position="65"/>
    </location>
</feature>
<accession>A0ABR1HBE3</accession>
<keyword evidence="2" id="KW-1133">Transmembrane helix</keyword>
<feature type="transmembrane region" description="Helical" evidence="2">
    <location>
        <begin position="910"/>
        <end position="934"/>
    </location>
</feature>
<keyword evidence="2" id="KW-0472">Membrane</keyword>
<feature type="transmembrane region" description="Helical" evidence="2">
    <location>
        <begin position="1338"/>
        <end position="1362"/>
    </location>
</feature>
<dbReference type="PANTHER" id="PTHR12526:SF630">
    <property type="entry name" value="GLYCOSYLTRANSFERASE"/>
    <property type="match status" value="1"/>
</dbReference>
<keyword evidence="4" id="KW-1185">Reference proteome</keyword>
<feature type="region of interest" description="Disordered" evidence="1">
    <location>
        <begin position="73"/>
        <end position="97"/>
    </location>
</feature>
<keyword evidence="2" id="KW-0812">Transmembrane</keyword>
<dbReference type="Proteomes" id="UP001498421">
    <property type="component" value="Unassembled WGS sequence"/>
</dbReference>
<feature type="transmembrane region" description="Helical" evidence="2">
    <location>
        <begin position="1312"/>
        <end position="1331"/>
    </location>
</feature>
<dbReference type="SUPFAM" id="SSF53756">
    <property type="entry name" value="UDP-Glycosyltransferase/glycogen phosphorylase"/>
    <property type="match status" value="1"/>
</dbReference>
<dbReference type="EMBL" id="JAZAVK010000167">
    <property type="protein sequence ID" value="KAK7418420.1"/>
    <property type="molecule type" value="Genomic_DNA"/>
</dbReference>
<feature type="transmembrane region" description="Helical" evidence="2">
    <location>
        <begin position="1368"/>
        <end position="1392"/>
    </location>
</feature>
<comment type="caution">
    <text evidence="3">The sequence shown here is derived from an EMBL/GenBank/DDBJ whole genome shotgun (WGS) entry which is preliminary data.</text>
</comment>
<dbReference type="PANTHER" id="PTHR12526">
    <property type="entry name" value="GLYCOSYLTRANSFERASE"/>
    <property type="match status" value="1"/>
</dbReference>
<evidence type="ECO:0000256" key="1">
    <source>
        <dbReference type="SAM" id="MobiDB-lite"/>
    </source>
</evidence>
<name>A0ABR1HBE3_9HYPO</name>
<feature type="transmembrane region" description="Helical" evidence="2">
    <location>
        <begin position="1222"/>
        <end position="1240"/>
    </location>
</feature>
<sequence>MASFFQPGKNDPVADSCGPSRFQVYCNSALPADRRYNQLFQVVNFSFAIAAILVPVLLYIVYLVVESLKARKKRKKAQSNQPKDASSSTGASADDETPLHSFRSMKAFTYVTDADEKPSGRSYDFVILPLSLAGNTASEDGNSHSSTSTSTTLVTKSRLGRFTIDSLNSDALKKRQIEATTEFLVELYQENNLTGLVLHISEPGKAKYTDRLLKRMHRKRVPVLVSCHHDSEALDTISLSYASGLVLENALILRNGERRDYFKAQRLRRILSRCFEQREQRSSFFIGFLDQWEKQPHPATVRRAVKLAEHFSSVLEHGPLDPHMKLDASLVEGSETLSGFEYLRRSETIQLQKSWVSEARKVWVPNGSSAPEIAPLPLKDLDAVIPHASQLLAHYALPPAFEAIRNEVPQIHLPTDHIDLAPARDSFWDSSMGGKTLSRLGCFPITSEPHADHHQAVIDIQDHLRELNMLHVVEGTEEQQLIQALSPLAQGWEDDFAVHNLVNAIVDRQVRIFKGMDTGFMVQGSDAHFWGVSKTREGHNEACIDIYISQKAPSDAATVLHTWLAHNQVPREQRYEQELQLELSGNISQVAKPGIPLSIRAGIERGTYSEVLSLLHKLRVSQVSHDMGDAIKKHCSSMLIEDTTKASWNLSCAETAIDDTKNIQDILQMRLTHYVRLRATQLPDLDNLVILHGLVSQKVQNALFFGQRETLNALTQVLLHAYDPWESWSKCDYIDVNAELYSLIFFTVLRRAAFEEVYNESTDRCPIFVSQPDQAAVFSELWILGSQCETYFGLLPRHLGSAIYNRYRLFLDERPPTVADRINDEIMTMYFTPDASCFPKDVDGQPATSPPTKHSLYDHYTLLKKHFAEGSAMTIFFLPAVVDLALLTFVGRGLFMSAFMGFEAIDTAGYALLISLLLTAGVTGWVGSTGNYYLAHYAYDNMVYFQVQRLSGGFILTVLVSIVGLTVFTLQYTIGIGFIFVAYVVCLSTHFNLLGIMSAMHQHGSPIASGRRVFLSNIPILFISPIITSFVNGHDLEVYIPVMYIYLFVSLYRYRQLCRGWSNWMDNIAKFTHKDILNWHAKRLPDTSEERSNEQEALALETFNMALDSSLHSLVAYSDPLVARVAKSIPYIDWLFKKTNPGNDHPQRFSTAWFTQLNEAKNSQRGLVRGLKDHNVFTLFRLARYDIGQTLALFILALMDRWVSLVWSAAGPRPSIYSDARARYGICMSLGYFCMAAMLLDSTLFKYWGLKEQVAPTKLRDLEHSQKINRDFEAFRHQSMLRALTDIMGKLFVVFGVTTLLLWVLVDSWETTILYYLYSLGYTGAIIFQFNRCFTTDVTAYITILYYSAAIGFIVGCVLHALPSTSQFVYIDVIAQNTCTVLAAAGTTLWSWKDWSGYFSGRSVSVFGSRDEQIKVQIQQRYSAEQSITSQDLSASTRKSLSGVKLSHGDMKPASIRVTDHLLLSVEEPNYMSRHAPWGPKLVRTTKEMWFEKKIKVTIVSREDFWHAGLSDSCSFSIQRGAGLHVTVGFMGEAQLSLPTWQPLLATIISEAIFYHVARSQFNLSHGRALRAEHFLHSTISLSKRLEFELHFERPQYLTRLSLKTEEDMMRHLCLDLDVDLKWETAPQSVRESILRRISGEPIRLTFEFTQWAVGSRIDLDTQDFRVNVALQVYQKCQERLSVVVAFPGQMAIPQPPAELRPVTIDRTHKSLSFVHSIWDTTVSIPFASVKWIAFISSGAPNIERELVYCLKKVPGRGAFIWIILAIWNICRLIKDLWVYWILIHHRPALVHISRLAQKGARRKIIKNAIIVEKPRKTITGFASVDENNMMSLTVYSGLLKELPPPETPSLSVDRYDDRLRLSSREDSNGDICTYQYENQSRWPSTKVTSKKDSLSVGTYDHYGRIVQGTCTIGDLDVVFQYHYKSVSKGNTDVLRADYRLSVTDSEDLLSVFWGKPVNIDIYDWVPSKNIGRIIRQIGDKTYTSEYEYLHRRDPTITTYVQEEKKGAKTVILKAPEVFPRESDFLTLPSNLSFDLDNLLVHHNVKQLRRMKQYASTNTSRLSFLNPISWLVLRSQRQYSSVPTWRLRTELWSHWLKGADLDAVTTCWMDELILREERLLRPYWRARDSGRLEAARAALDANIDQIVAAIDIDTDVSEVSLLTIKTADLYSMGLSNDATEVTARPQDCFNDTHNRISVVFNDIGCWPVAPGGVSNCRRDLVNGHKTIRNHVLSECANDYGIPRFQIEKSVQSLKLLPLWGIDGGTANHGLIDNLLESVVDEKVANTNVQRDIVGIFIPLMMDFVKGARSKRLTRQDLIKYSNVILSMAKYYEQKDYTYTWQSTQLEDAWVTAWLTHYDDPNIANPMDCLELERPSINDFRVALGIFRAYFFIFAVKIPDDCPLVFQSTHHGISSLFGLVLKYRRGANFGIWDHAILWRECCLNISAAQCELPLSVQSMLLASIGLATRLAYFTADVITPCASLFNPTWEVEIGTDKGIVGNRNLFERKIDPIVNGISNMELFNPVDKIRTDKPTVIMLSNVQVIKGVKAAIQAAEIIINRFKFDDYQLIVYGAKDRQPAYALEMEKFIVNNNLSGKVVLAGFGNPMDILKDAWLFMNSSISEGLPLAIGEAALAGVPIVATEVGATALVLTDPNNPDQRYGEVVPPNDPLALARAQISILSMVGPWTKFTDEAEQKTDLPTLPDEITPSDVEWLTKRFYAKAEYRRQLGMLSRQVVLHSFHGTRYLREHEQMFWVQWHQSKMKTDEMLQDQAQNRFKFGTPAPLRYAEGEKQQTDKDSPENAWLHPSMLEEWQQPHRNNARKSLSRKSRIYRKQRPWTMSFV</sequence>
<feature type="transmembrane region" description="Helical" evidence="2">
    <location>
        <begin position="1038"/>
        <end position="1054"/>
    </location>
</feature>
<dbReference type="Gene3D" id="3.40.50.2000">
    <property type="entry name" value="Glycogen Phosphorylase B"/>
    <property type="match status" value="1"/>
</dbReference>
<protein>
    <recommendedName>
        <fullName evidence="5">Glycosyl transferase</fullName>
    </recommendedName>
</protein>
<gene>
    <name evidence="3" type="ORF">QQZ08_011270</name>
</gene>
<evidence type="ECO:0000256" key="2">
    <source>
        <dbReference type="SAM" id="Phobius"/>
    </source>
</evidence>
<evidence type="ECO:0000313" key="4">
    <source>
        <dbReference type="Proteomes" id="UP001498421"/>
    </source>
</evidence>
<feature type="transmembrane region" description="Helical" evidence="2">
    <location>
        <begin position="954"/>
        <end position="974"/>
    </location>
</feature>
<feature type="transmembrane region" description="Helical" evidence="2">
    <location>
        <begin position="980"/>
        <end position="1001"/>
    </location>
</feature>
<dbReference type="Pfam" id="PF13692">
    <property type="entry name" value="Glyco_trans_1_4"/>
    <property type="match status" value="1"/>
</dbReference>
<evidence type="ECO:0008006" key="5">
    <source>
        <dbReference type="Google" id="ProtNLM"/>
    </source>
</evidence>